<organism evidence="1">
    <name type="scientific">Lymphocystis disease virus 2</name>
    <dbReference type="NCBI Taxonomy" id="159183"/>
    <lineage>
        <taxon>Viruses</taxon>
        <taxon>Varidnaviria</taxon>
        <taxon>Bamfordvirae</taxon>
        <taxon>Nucleocytoviricota</taxon>
        <taxon>Megaviricetes</taxon>
        <taxon>Pimascovirales</taxon>
        <taxon>Pimascovirales incertae sedis</taxon>
        <taxon>Iridoviridae</taxon>
        <taxon>Alphairidovirinae</taxon>
        <taxon>Lymphocystivirus</taxon>
        <taxon>Lymphocystivirus paralichthys1</taxon>
    </lineage>
</organism>
<proteinExistence type="predicted"/>
<sequence length="181" mass="21032">MCLICYEPSICELCVTCIKTTDISFFVQNKISFVYKNIGQILLNVNHVSQMDGKEIFSDLINEINSFRFLIRSESESISPPFKQTKDDKITAKLHFVCQDVKALRRLLLLILIENPMVLLIDFIRMNLRLLQTQFILLKLLTYFTITELSQCENVLIDDLIILKSNLTISDLNFKLFENVD</sequence>
<reference evidence="1" key="1">
    <citation type="journal article" date="2021" name="Microbiol. Resour. Announc.">
        <title>Genome Sequence of Lymphocystis Disease Virus 2 LCDV-JP_Oita_2018, Isolated from a Diseased Japanese Flounder (Paralichthys olivaceus) in Japan.</title>
        <authorList>
            <person name="Kawato S."/>
            <person name="Nozaki R."/>
            <person name="Hirono I."/>
            <person name="Kondo H."/>
        </authorList>
    </citation>
    <scope>NUCLEOTIDE SEQUENCE</scope>
    <source>
        <strain evidence="1">LCDV-JP_Oita_2018</strain>
    </source>
</reference>
<dbReference type="EMBL" id="LC534415">
    <property type="protein sequence ID" value="BCB67463.1"/>
    <property type="molecule type" value="Genomic_DNA"/>
</dbReference>
<protein>
    <submittedName>
        <fullName evidence="1">Uncharacterized protein</fullName>
    </submittedName>
</protein>
<evidence type="ECO:0000313" key="1">
    <source>
        <dbReference type="EMBL" id="BCB67463.1"/>
    </source>
</evidence>
<dbReference type="Proteomes" id="UP000501113">
    <property type="component" value="Segment"/>
</dbReference>
<name>A0A6F8X3A9_9VIRU</name>
<accession>A0A6F8X3A9</accession>